<gene>
    <name evidence="2" type="ORF">SCP_1003450</name>
</gene>
<evidence type="ECO:0000256" key="1">
    <source>
        <dbReference type="SAM" id="MobiDB-lite"/>
    </source>
</evidence>
<evidence type="ECO:0000313" key="3">
    <source>
        <dbReference type="Proteomes" id="UP000287166"/>
    </source>
</evidence>
<dbReference type="RefSeq" id="XP_027618011.1">
    <property type="nucleotide sequence ID" value="XM_027762210.1"/>
</dbReference>
<accession>A0A401GXZ9</accession>
<sequence>MRRDEPAPRTCGPRVNSDHREHPPFAGELEVGESQPGFKIMQEPVCIRQNALTLTWCDLQPTGVNHVGPDIKPQTLARRRLTSSHSSNGMSSLPDDLHNFFELQDIANASPADAAAECFHDKTSAPLS</sequence>
<dbReference type="AlphaFoldDB" id="A0A401GXZ9"/>
<dbReference type="Proteomes" id="UP000287166">
    <property type="component" value="Unassembled WGS sequence"/>
</dbReference>
<name>A0A401GXZ9_9APHY</name>
<evidence type="ECO:0000313" key="2">
    <source>
        <dbReference type="EMBL" id="GBE87098.1"/>
    </source>
</evidence>
<feature type="region of interest" description="Disordered" evidence="1">
    <location>
        <begin position="1"/>
        <end position="30"/>
    </location>
</feature>
<keyword evidence="3" id="KW-1185">Reference proteome</keyword>
<dbReference type="EMBL" id="BFAD01000010">
    <property type="protein sequence ID" value="GBE87098.1"/>
    <property type="molecule type" value="Genomic_DNA"/>
</dbReference>
<proteinExistence type="predicted"/>
<comment type="caution">
    <text evidence="2">The sequence shown here is derived from an EMBL/GenBank/DDBJ whole genome shotgun (WGS) entry which is preliminary data.</text>
</comment>
<protein>
    <submittedName>
        <fullName evidence="2">Uncharacterized protein</fullName>
    </submittedName>
</protein>
<reference evidence="2 3" key="1">
    <citation type="journal article" date="2018" name="Sci. Rep.">
        <title>Genome sequence of the cauliflower mushroom Sparassis crispa (Hanabiratake) and its association with beneficial usage.</title>
        <authorList>
            <person name="Kiyama R."/>
            <person name="Furutani Y."/>
            <person name="Kawaguchi K."/>
            <person name="Nakanishi T."/>
        </authorList>
    </citation>
    <scope>NUCLEOTIDE SEQUENCE [LARGE SCALE GENOMIC DNA]</scope>
</reference>
<dbReference type="InParanoid" id="A0A401GXZ9"/>
<dbReference type="GeneID" id="38784015"/>
<organism evidence="2 3">
    <name type="scientific">Sparassis crispa</name>
    <dbReference type="NCBI Taxonomy" id="139825"/>
    <lineage>
        <taxon>Eukaryota</taxon>
        <taxon>Fungi</taxon>
        <taxon>Dikarya</taxon>
        <taxon>Basidiomycota</taxon>
        <taxon>Agaricomycotina</taxon>
        <taxon>Agaricomycetes</taxon>
        <taxon>Polyporales</taxon>
        <taxon>Sparassidaceae</taxon>
        <taxon>Sparassis</taxon>
    </lineage>
</organism>